<keyword evidence="3" id="KW-1185">Reference proteome</keyword>
<gene>
    <name evidence="2" type="ORF">GGD45_004510</name>
</gene>
<proteinExistence type="predicted"/>
<protein>
    <submittedName>
        <fullName evidence="2">Uncharacterized protein</fullName>
    </submittedName>
</protein>
<reference evidence="2 3" key="1">
    <citation type="submission" date="2020-08" db="EMBL/GenBank/DDBJ databases">
        <title>Genomic Encyclopedia of Type Strains, Phase IV (KMG-V): Genome sequencing to study the core and pangenomes of soil and plant-associated prokaryotes.</title>
        <authorList>
            <person name="Whitman W."/>
        </authorList>
    </citation>
    <scope>NUCLEOTIDE SEQUENCE [LARGE SCALE GENOMIC DNA]</scope>
    <source>
        <strain evidence="2 3">SEMIA 4059</strain>
    </source>
</reference>
<dbReference type="Proteomes" id="UP000526625">
    <property type="component" value="Unassembled WGS sequence"/>
</dbReference>
<evidence type="ECO:0000313" key="2">
    <source>
        <dbReference type="EMBL" id="MBB6494073.1"/>
    </source>
</evidence>
<evidence type="ECO:0000313" key="3">
    <source>
        <dbReference type="Proteomes" id="UP000526625"/>
    </source>
</evidence>
<name>A0ABR6R4I3_RHITR</name>
<accession>A0ABR6R4I3</accession>
<feature type="compositionally biased region" description="Basic and acidic residues" evidence="1">
    <location>
        <begin position="1"/>
        <end position="11"/>
    </location>
</feature>
<dbReference type="EMBL" id="JACHBF010000014">
    <property type="protein sequence ID" value="MBB6494073.1"/>
    <property type="molecule type" value="Genomic_DNA"/>
</dbReference>
<comment type="caution">
    <text evidence="2">The sequence shown here is derived from an EMBL/GenBank/DDBJ whole genome shotgun (WGS) entry which is preliminary data.</text>
</comment>
<sequence>MQNEISPRRAATENAPRRGVQQAGRIGRAKGKLDRSSRGLQRHRAIDLAMRLPSTLASAQRPPLFFRDHELANAFLCLGPDSPPGTQTLDKPAVSNCEHAKAETAYAGLRHESINFFKNGRAHIGIRTRHCVHIQYTQ</sequence>
<organism evidence="2 3">
    <name type="scientific">Rhizobium tropici</name>
    <dbReference type="NCBI Taxonomy" id="398"/>
    <lineage>
        <taxon>Bacteria</taxon>
        <taxon>Pseudomonadati</taxon>
        <taxon>Pseudomonadota</taxon>
        <taxon>Alphaproteobacteria</taxon>
        <taxon>Hyphomicrobiales</taxon>
        <taxon>Rhizobiaceae</taxon>
        <taxon>Rhizobium/Agrobacterium group</taxon>
        <taxon>Rhizobium</taxon>
    </lineage>
</organism>
<feature type="region of interest" description="Disordered" evidence="1">
    <location>
        <begin position="1"/>
        <end position="40"/>
    </location>
</feature>
<evidence type="ECO:0000256" key="1">
    <source>
        <dbReference type="SAM" id="MobiDB-lite"/>
    </source>
</evidence>